<feature type="transmembrane region" description="Helical" evidence="6">
    <location>
        <begin position="125"/>
        <end position="142"/>
    </location>
</feature>
<comment type="similarity">
    <text evidence="2">Belongs to the multi antimicrobial extrusion (MATE) (TC 2.A.66.1) family.</text>
</comment>
<evidence type="ECO:0000313" key="8">
    <source>
        <dbReference type="Proteomes" id="UP000789405"/>
    </source>
</evidence>
<dbReference type="EMBL" id="CAJVPY010020697">
    <property type="protein sequence ID" value="CAG8776679.1"/>
    <property type="molecule type" value="Genomic_DNA"/>
</dbReference>
<dbReference type="InterPro" id="IPR045069">
    <property type="entry name" value="MATE_euk"/>
</dbReference>
<name>A0A9N9NVQ9_9GLOM</name>
<dbReference type="AlphaFoldDB" id="A0A9N9NVQ9"/>
<feature type="transmembrane region" description="Helical" evidence="6">
    <location>
        <begin position="383"/>
        <end position="402"/>
    </location>
</feature>
<keyword evidence="4 6" id="KW-1133">Transmembrane helix</keyword>
<dbReference type="InterPro" id="IPR002528">
    <property type="entry name" value="MATE_fam"/>
</dbReference>
<dbReference type="CDD" id="cd13132">
    <property type="entry name" value="MATE_eukaryotic"/>
    <property type="match status" value="1"/>
</dbReference>
<evidence type="ECO:0000256" key="5">
    <source>
        <dbReference type="ARBA" id="ARBA00023136"/>
    </source>
</evidence>
<keyword evidence="3 6" id="KW-0812">Transmembrane</keyword>
<comment type="subcellular location">
    <subcellularLocation>
        <location evidence="1">Membrane</location>
        <topology evidence="1">Multi-pass membrane protein</topology>
    </subcellularLocation>
</comment>
<keyword evidence="8" id="KW-1185">Reference proteome</keyword>
<feature type="transmembrane region" description="Helical" evidence="6">
    <location>
        <begin position="162"/>
        <end position="179"/>
    </location>
</feature>
<evidence type="ECO:0000256" key="3">
    <source>
        <dbReference type="ARBA" id="ARBA00022692"/>
    </source>
</evidence>
<evidence type="ECO:0000313" key="7">
    <source>
        <dbReference type="EMBL" id="CAG8776679.1"/>
    </source>
</evidence>
<gene>
    <name evidence="7" type="ORF">DERYTH_LOCUS19220</name>
</gene>
<dbReference type="GO" id="GO:0016020">
    <property type="term" value="C:membrane"/>
    <property type="evidence" value="ECO:0007669"/>
    <property type="project" value="UniProtKB-SubCell"/>
</dbReference>
<dbReference type="GO" id="GO:0042910">
    <property type="term" value="F:xenobiotic transmembrane transporter activity"/>
    <property type="evidence" value="ECO:0007669"/>
    <property type="project" value="InterPro"/>
</dbReference>
<dbReference type="Proteomes" id="UP000789405">
    <property type="component" value="Unassembled WGS sequence"/>
</dbReference>
<protein>
    <submittedName>
        <fullName evidence="7">12191_t:CDS:1</fullName>
    </submittedName>
</protein>
<evidence type="ECO:0000256" key="2">
    <source>
        <dbReference type="ARBA" id="ARBA00010199"/>
    </source>
</evidence>
<comment type="caution">
    <text evidence="7">The sequence shown here is derived from an EMBL/GenBank/DDBJ whole genome shotgun (WGS) entry which is preliminary data.</text>
</comment>
<evidence type="ECO:0000256" key="6">
    <source>
        <dbReference type="SAM" id="Phobius"/>
    </source>
</evidence>
<proteinExistence type="inferred from homology"/>
<evidence type="ECO:0000256" key="4">
    <source>
        <dbReference type="ARBA" id="ARBA00022989"/>
    </source>
</evidence>
<feature type="transmembrane region" description="Helical" evidence="6">
    <location>
        <begin position="219"/>
        <end position="244"/>
    </location>
</feature>
<dbReference type="Pfam" id="PF01554">
    <property type="entry name" value="MatE"/>
    <property type="match status" value="2"/>
</dbReference>
<reference evidence="7" key="1">
    <citation type="submission" date="2021-06" db="EMBL/GenBank/DDBJ databases">
        <authorList>
            <person name="Kallberg Y."/>
            <person name="Tangrot J."/>
            <person name="Rosling A."/>
        </authorList>
    </citation>
    <scope>NUCLEOTIDE SEQUENCE</scope>
    <source>
        <strain evidence="7">MA453B</strain>
    </source>
</reference>
<feature type="transmembrane region" description="Helical" evidence="6">
    <location>
        <begin position="50"/>
        <end position="69"/>
    </location>
</feature>
<keyword evidence="5 6" id="KW-0472">Membrane</keyword>
<feature type="transmembrane region" description="Helical" evidence="6">
    <location>
        <begin position="303"/>
        <end position="323"/>
    </location>
</feature>
<feature type="transmembrane region" description="Helical" evidence="6">
    <location>
        <begin position="409"/>
        <end position="432"/>
    </location>
</feature>
<dbReference type="GO" id="GO:1990961">
    <property type="term" value="P:xenobiotic detoxification by transmembrane export across the plasma membrane"/>
    <property type="evidence" value="ECO:0007669"/>
    <property type="project" value="InterPro"/>
</dbReference>
<organism evidence="7 8">
    <name type="scientific">Dentiscutata erythropus</name>
    <dbReference type="NCBI Taxonomy" id="1348616"/>
    <lineage>
        <taxon>Eukaryota</taxon>
        <taxon>Fungi</taxon>
        <taxon>Fungi incertae sedis</taxon>
        <taxon>Mucoromycota</taxon>
        <taxon>Glomeromycotina</taxon>
        <taxon>Glomeromycetes</taxon>
        <taxon>Diversisporales</taxon>
        <taxon>Gigasporaceae</taxon>
        <taxon>Dentiscutata</taxon>
    </lineage>
</organism>
<dbReference type="OrthoDB" id="2126698at2759"/>
<evidence type="ECO:0000256" key="1">
    <source>
        <dbReference type="ARBA" id="ARBA00004141"/>
    </source>
</evidence>
<dbReference type="GO" id="GO:0015297">
    <property type="term" value="F:antiporter activity"/>
    <property type="evidence" value="ECO:0007669"/>
    <property type="project" value="InterPro"/>
</dbReference>
<feature type="transmembrane region" description="Helical" evidence="6">
    <location>
        <begin position="344"/>
        <end position="363"/>
    </location>
</feature>
<feature type="transmembrane region" description="Helical" evidence="6">
    <location>
        <begin position="191"/>
        <end position="213"/>
    </location>
</feature>
<feature type="transmembrane region" description="Helical" evidence="6">
    <location>
        <begin position="81"/>
        <end position="104"/>
    </location>
</feature>
<accession>A0A9N9NVQ9</accession>
<dbReference type="NCBIfam" id="TIGR00797">
    <property type="entry name" value="matE"/>
    <property type="match status" value="1"/>
</dbReference>
<sequence length="457" mass="50778">MSTTSKDSLAEIIIQENDVIEDNTRDEIILHEDFNEWTERKYIIRKSIPVSLAYLLLYALQLISVLSLGHLGSTELAASTLASMISLITFVSVMYGAATALDTLCSQAYTSGNMKMVGVYLQRSIIINFLGFIPIACIWWEADRILIFIGQSPEISAKAALFLRYLLIGAPAYLVFVNLERYLLAQGIMNVITYVLIICCIIDACLNFMLVWYKPLSLGFIGAPISTAITYWLMFIFLVVYTKFINGYQAWGGWSRAAFNGWKHILRLMIPGILMLCSEWWALEIITFLAGYLGELSLASQGIIITSLNILYQLPFGVSIAASNRVGNLLGAGLIERAKMTSKVSMQIAIIISLFNAAILIGFKDIWGYIFTFDDDVVKYTSYVLPFTGIADGINSVGYGILRGQGRQNIGALLTIPGYFLIGIPIGILAAFKLGYGLREPIGNDNWRNVKSEWKKA</sequence>
<feature type="transmembrane region" description="Helical" evidence="6">
    <location>
        <begin position="265"/>
        <end position="283"/>
    </location>
</feature>
<dbReference type="PANTHER" id="PTHR11206">
    <property type="entry name" value="MULTIDRUG RESISTANCE PROTEIN"/>
    <property type="match status" value="1"/>
</dbReference>
<feature type="non-terminal residue" evidence="7">
    <location>
        <position position="457"/>
    </location>
</feature>